<dbReference type="Pfam" id="PF00166">
    <property type="entry name" value="Cpn10"/>
    <property type="match status" value="1"/>
</dbReference>
<name>A0A0F9W036_9ZZZZ</name>
<dbReference type="GO" id="GO:0044183">
    <property type="term" value="F:protein folding chaperone"/>
    <property type="evidence" value="ECO:0007669"/>
    <property type="project" value="InterPro"/>
</dbReference>
<dbReference type="AlphaFoldDB" id="A0A0F9W036"/>
<dbReference type="Gene3D" id="2.30.33.40">
    <property type="entry name" value="GroES chaperonin"/>
    <property type="match status" value="1"/>
</dbReference>
<protein>
    <recommendedName>
        <fullName evidence="3">10 kDa chaperonin</fullName>
    </recommendedName>
</protein>
<organism evidence="2">
    <name type="scientific">marine sediment metagenome</name>
    <dbReference type="NCBI Taxonomy" id="412755"/>
    <lineage>
        <taxon>unclassified sequences</taxon>
        <taxon>metagenomes</taxon>
        <taxon>ecological metagenomes</taxon>
    </lineage>
</organism>
<dbReference type="GO" id="GO:0005524">
    <property type="term" value="F:ATP binding"/>
    <property type="evidence" value="ECO:0007669"/>
    <property type="project" value="InterPro"/>
</dbReference>
<evidence type="ECO:0000256" key="1">
    <source>
        <dbReference type="ARBA" id="ARBA00023186"/>
    </source>
</evidence>
<dbReference type="InterPro" id="IPR011032">
    <property type="entry name" value="GroES-like_sf"/>
</dbReference>
<sequence>MNIKLLGNRVLLKRDAVCRELKSGIILPEIAGEKPIRATVVFTGPKSGVTPEQSVLIGRFSGIDLSIDDEVYIMVQENEILAIVEEAI</sequence>
<reference evidence="2" key="1">
    <citation type="journal article" date="2015" name="Nature">
        <title>Complex archaea that bridge the gap between prokaryotes and eukaryotes.</title>
        <authorList>
            <person name="Spang A."/>
            <person name="Saw J.H."/>
            <person name="Jorgensen S.L."/>
            <person name="Zaremba-Niedzwiedzka K."/>
            <person name="Martijn J."/>
            <person name="Lind A.E."/>
            <person name="van Eijk R."/>
            <person name="Schleper C."/>
            <person name="Guy L."/>
            <person name="Ettema T.J."/>
        </authorList>
    </citation>
    <scope>NUCLEOTIDE SEQUENCE</scope>
</reference>
<dbReference type="PRINTS" id="PR00297">
    <property type="entry name" value="CHAPERONIN10"/>
</dbReference>
<accession>A0A0F9W036</accession>
<dbReference type="InterPro" id="IPR037124">
    <property type="entry name" value="Chaperonin_GroES_sf"/>
</dbReference>
<dbReference type="SUPFAM" id="SSF50129">
    <property type="entry name" value="GroES-like"/>
    <property type="match status" value="1"/>
</dbReference>
<proteinExistence type="predicted"/>
<comment type="caution">
    <text evidence="2">The sequence shown here is derived from an EMBL/GenBank/DDBJ whole genome shotgun (WGS) entry which is preliminary data.</text>
</comment>
<evidence type="ECO:0008006" key="3">
    <source>
        <dbReference type="Google" id="ProtNLM"/>
    </source>
</evidence>
<dbReference type="InterPro" id="IPR020818">
    <property type="entry name" value="Chaperonin_GroES"/>
</dbReference>
<dbReference type="SMART" id="SM00883">
    <property type="entry name" value="Cpn10"/>
    <property type="match status" value="1"/>
</dbReference>
<keyword evidence="1" id="KW-0143">Chaperone</keyword>
<dbReference type="EMBL" id="LAZR01000254">
    <property type="protein sequence ID" value="KKN79031.1"/>
    <property type="molecule type" value="Genomic_DNA"/>
</dbReference>
<dbReference type="CDD" id="cd00320">
    <property type="entry name" value="cpn10"/>
    <property type="match status" value="1"/>
</dbReference>
<gene>
    <name evidence="2" type="ORF">LCGC14_0345070</name>
</gene>
<evidence type="ECO:0000313" key="2">
    <source>
        <dbReference type="EMBL" id="KKN79031.1"/>
    </source>
</evidence>